<dbReference type="EMBL" id="JH597761">
    <property type="protein sequence ID" value="EHP70875.1"/>
    <property type="molecule type" value="Genomic_DNA"/>
</dbReference>
<protein>
    <submittedName>
        <fullName evidence="1">Uncharacterized protein</fullName>
    </submittedName>
</protein>
<organism evidence="1 2">
    <name type="scientific">Metallosphaera yellowstonensis MK1</name>
    <dbReference type="NCBI Taxonomy" id="671065"/>
    <lineage>
        <taxon>Archaea</taxon>
        <taxon>Thermoproteota</taxon>
        <taxon>Thermoprotei</taxon>
        <taxon>Sulfolobales</taxon>
        <taxon>Sulfolobaceae</taxon>
        <taxon>Metallosphaera</taxon>
    </lineage>
</organism>
<dbReference type="RefSeq" id="WP_009071787.1">
    <property type="nucleotide sequence ID" value="NZ_JH597761.1"/>
</dbReference>
<dbReference type="OrthoDB" id="38890at2157"/>
<name>H2C3Q4_9CREN</name>
<evidence type="ECO:0000313" key="2">
    <source>
        <dbReference type="Proteomes" id="UP000003980"/>
    </source>
</evidence>
<reference evidence="1 2" key="1">
    <citation type="submission" date="2012-01" db="EMBL/GenBank/DDBJ databases">
        <title>Improved High-Quality Draft sequence of Metallosphaera yellowstonensis MK1.</title>
        <authorList>
            <consortium name="US DOE Joint Genome Institute"/>
            <person name="Lucas S."/>
            <person name="Han J."/>
            <person name="Cheng J.-F."/>
            <person name="Goodwin L."/>
            <person name="Pitluck S."/>
            <person name="Peters L."/>
            <person name="Teshima H."/>
            <person name="Detter J.C."/>
            <person name="Han C."/>
            <person name="Tapia R."/>
            <person name="Land M."/>
            <person name="Hauser L."/>
            <person name="Kyrpides N."/>
            <person name="Kozubal M."/>
            <person name="Macur R.E."/>
            <person name="Jay Z."/>
            <person name="Inskeep W."/>
            <person name="Woyke T."/>
        </authorList>
    </citation>
    <scope>NUCLEOTIDE SEQUENCE [LARGE SCALE GENOMIC DNA]</scope>
    <source>
        <strain evidence="1 2">MK1</strain>
    </source>
</reference>
<dbReference type="STRING" id="671065.MetMK1DRAFT_00013790"/>
<keyword evidence="2" id="KW-1185">Reference proteome</keyword>
<evidence type="ECO:0000313" key="1">
    <source>
        <dbReference type="EMBL" id="EHP70875.1"/>
    </source>
</evidence>
<accession>H2C3Q4</accession>
<proteinExistence type="predicted"/>
<dbReference type="eggNOG" id="arCOG08316">
    <property type="taxonomic scope" value="Archaea"/>
</dbReference>
<dbReference type="Proteomes" id="UP000003980">
    <property type="component" value="Unassembled WGS sequence"/>
</dbReference>
<sequence>MNGILAGYRKLKELVGDVHIFVKEDLYTLVGVSKVGCKDRSKIVDRVLEEVYKHGDEFLLTVLIMDGEAYKKLKGDLGREVSEEELVQAN</sequence>
<dbReference type="AlphaFoldDB" id="H2C3Q4"/>
<gene>
    <name evidence="1" type="ORF">MetMK1DRAFT_00013790</name>
</gene>
<dbReference type="HOGENOM" id="CLU_186532_0_0_2"/>